<evidence type="ECO:0000313" key="3">
    <source>
        <dbReference type="Proteomes" id="UP001165074"/>
    </source>
</evidence>
<protein>
    <recommendedName>
        <fullName evidence="4">HTH cro/C1-type domain-containing protein</fullName>
    </recommendedName>
</protein>
<evidence type="ECO:0008006" key="4">
    <source>
        <dbReference type="Google" id="ProtNLM"/>
    </source>
</evidence>
<keyword evidence="1" id="KW-0472">Membrane</keyword>
<dbReference type="Proteomes" id="UP001165074">
    <property type="component" value="Unassembled WGS sequence"/>
</dbReference>
<gene>
    <name evidence="2" type="ORF">Airi02_031150</name>
</gene>
<dbReference type="GO" id="GO:0003677">
    <property type="term" value="F:DNA binding"/>
    <property type="evidence" value="ECO:0007669"/>
    <property type="project" value="InterPro"/>
</dbReference>
<sequence length="195" mass="21095">MRSRLVFGAALGLFATAVVVVALCLPVDKSRLLLDYVRVLVWPGVVVGLAVLFRSSIARLADRVRSAEVPGGKLEFFEQRLTEAVKAVEEAASEVQDTAADARYAVSTRDHEPGSRDDGLEAFAAGLRDLRRAAGNPSYRELARQAHYSASVLASAASGRSLPTLDVTRAYVAACGGDVDAWTRRWYRLHGEPHS</sequence>
<evidence type="ECO:0000313" key="2">
    <source>
        <dbReference type="EMBL" id="GLY85186.1"/>
    </source>
</evidence>
<comment type="caution">
    <text evidence="2">The sequence shown here is derived from an EMBL/GenBank/DDBJ whole genome shotgun (WGS) entry which is preliminary data.</text>
</comment>
<dbReference type="Gene3D" id="1.10.260.40">
    <property type="entry name" value="lambda repressor-like DNA-binding domains"/>
    <property type="match status" value="1"/>
</dbReference>
<keyword evidence="1" id="KW-1133">Transmembrane helix</keyword>
<organism evidence="2 3">
    <name type="scientific">Actinoallomurus iriomotensis</name>
    <dbReference type="NCBI Taxonomy" id="478107"/>
    <lineage>
        <taxon>Bacteria</taxon>
        <taxon>Bacillati</taxon>
        <taxon>Actinomycetota</taxon>
        <taxon>Actinomycetes</taxon>
        <taxon>Streptosporangiales</taxon>
        <taxon>Thermomonosporaceae</taxon>
        <taxon>Actinoallomurus</taxon>
    </lineage>
</organism>
<keyword evidence="1" id="KW-0812">Transmembrane</keyword>
<evidence type="ECO:0000256" key="1">
    <source>
        <dbReference type="SAM" id="Phobius"/>
    </source>
</evidence>
<dbReference type="EMBL" id="BSTK01000004">
    <property type="protein sequence ID" value="GLY85186.1"/>
    <property type="molecule type" value="Genomic_DNA"/>
</dbReference>
<feature type="transmembrane region" description="Helical" evidence="1">
    <location>
        <begin position="40"/>
        <end position="57"/>
    </location>
</feature>
<dbReference type="AlphaFoldDB" id="A0A9W6S0S0"/>
<dbReference type="InterPro" id="IPR010982">
    <property type="entry name" value="Lambda_DNA-bd_dom_sf"/>
</dbReference>
<dbReference type="RefSeq" id="WP_285571888.1">
    <property type="nucleotide sequence ID" value="NZ_BSTK01000004.1"/>
</dbReference>
<accession>A0A9W6S0S0</accession>
<dbReference type="SUPFAM" id="SSF47413">
    <property type="entry name" value="lambda repressor-like DNA-binding domains"/>
    <property type="match status" value="1"/>
</dbReference>
<reference evidence="2" key="1">
    <citation type="submission" date="2023-03" db="EMBL/GenBank/DDBJ databases">
        <title>Actinoallomurus iriomotensis NBRC 103684.</title>
        <authorList>
            <person name="Ichikawa N."/>
            <person name="Sato H."/>
            <person name="Tonouchi N."/>
        </authorList>
    </citation>
    <scope>NUCLEOTIDE SEQUENCE</scope>
    <source>
        <strain evidence="2">NBRC 103684</strain>
    </source>
</reference>
<proteinExistence type="predicted"/>
<keyword evidence="3" id="KW-1185">Reference proteome</keyword>
<dbReference type="Pfam" id="PF13560">
    <property type="entry name" value="HTH_31"/>
    <property type="match status" value="1"/>
</dbReference>
<name>A0A9W6S0S0_9ACTN</name>